<reference evidence="1" key="1">
    <citation type="journal article" date="2014" name="Front. Microbiol.">
        <title>High frequency of phylogenetically diverse reductive dehalogenase-homologous genes in deep subseafloor sedimentary metagenomes.</title>
        <authorList>
            <person name="Kawai M."/>
            <person name="Futagami T."/>
            <person name="Toyoda A."/>
            <person name="Takaki Y."/>
            <person name="Nishi S."/>
            <person name="Hori S."/>
            <person name="Arai W."/>
            <person name="Tsubouchi T."/>
            <person name="Morono Y."/>
            <person name="Uchiyama I."/>
            <person name="Ito T."/>
            <person name="Fujiyama A."/>
            <person name="Inagaki F."/>
            <person name="Takami H."/>
        </authorList>
    </citation>
    <scope>NUCLEOTIDE SEQUENCE</scope>
    <source>
        <strain evidence="1">Expedition CK06-06</strain>
    </source>
</reference>
<dbReference type="EMBL" id="BARS01054567">
    <property type="protein sequence ID" value="GAG49896.1"/>
    <property type="molecule type" value="Genomic_DNA"/>
</dbReference>
<comment type="caution">
    <text evidence="1">The sequence shown here is derived from an EMBL/GenBank/DDBJ whole genome shotgun (WGS) entry which is preliminary data.</text>
</comment>
<protein>
    <submittedName>
        <fullName evidence="1">Uncharacterized protein</fullName>
    </submittedName>
</protein>
<dbReference type="AlphaFoldDB" id="X0ZNX0"/>
<evidence type="ECO:0000313" key="1">
    <source>
        <dbReference type="EMBL" id="GAG49896.1"/>
    </source>
</evidence>
<sequence>MSLHINPQDAALAQTCDAITRIWKEWTEEVRAERDELRAFILSEYVDALNLGDANRMRFLEERCPLMAALFDTARKMKLEEPPT</sequence>
<proteinExistence type="predicted"/>
<accession>X0ZNX0</accession>
<organism evidence="1">
    <name type="scientific">marine sediment metagenome</name>
    <dbReference type="NCBI Taxonomy" id="412755"/>
    <lineage>
        <taxon>unclassified sequences</taxon>
        <taxon>metagenomes</taxon>
        <taxon>ecological metagenomes</taxon>
    </lineage>
</organism>
<name>X0ZNX0_9ZZZZ</name>
<gene>
    <name evidence="1" type="ORF">S01H1_80760</name>
</gene>